<dbReference type="RefSeq" id="WP_015346206.1">
    <property type="nucleotide sequence ID" value="NC_020126.1"/>
</dbReference>
<dbReference type="HOGENOM" id="CLU_147976_0_0_7"/>
<reference evidence="1 2" key="1">
    <citation type="journal article" date="2013" name="Genome Announc.">
        <title>Complete genome sequence of Myxococcus stipitatus strain DSM 14675, a fruiting myxobacterium.</title>
        <authorList>
            <person name="Huntley S."/>
            <person name="Kneip S."/>
            <person name="Treuner-Lange A."/>
            <person name="Sogaard-Andersen L."/>
        </authorList>
    </citation>
    <scope>NUCLEOTIDE SEQUENCE [LARGE SCALE GENOMIC DNA]</scope>
    <source>
        <strain evidence="2">DSM 14675 / JCM 12634 / Mx s8</strain>
    </source>
</reference>
<evidence type="ECO:0000313" key="1">
    <source>
        <dbReference type="EMBL" id="AGC41943.1"/>
    </source>
</evidence>
<dbReference type="EMBL" id="CP004025">
    <property type="protein sequence ID" value="AGC41943.1"/>
    <property type="molecule type" value="Genomic_DNA"/>
</dbReference>
<protein>
    <recommendedName>
        <fullName evidence="3">Lipoprotein</fullName>
    </recommendedName>
</protein>
<evidence type="ECO:0000313" key="2">
    <source>
        <dbReference type="Proteomes" id="UP000011131"/>
    </source>
</evidence>
<keyword evidence="2" id="KW-1185">Reference proteome</keyword>
<evidence type="ECO:0008006" key="3">
    <source>
        <dbReference type="Google" id="ProtNLM"/>
    </source>
</evidence>
<dbReference type="STRING" id="1278073.MYSTI_00593"/>
<dbReference type="PROSITE" id="PS51257">
    <property type="entry name" value="PROKAR_LIPOPROTEIN"/>
    <property type="match status" value="1"/>
</dbReference>
<proteinExistence type="predicted"/>
<dbReference type="KEGG" id="msd:MYSTI_00593"/>
<dbReference type="OrthoDB" id="5382484at2"/>
<gene>
    <name evidence="1" type="ordered locus">MYSTI_00593</name>
</gene>
<dbReference type="Proteomes" id="UP000011131">
    <property type="component" value="Chromosome"/>
</dbReference>
<accession>L7U195</accession>
<dbReference type="PATRIC" id="fig|1278073.3.peg.616"/>
<name>L7U195_MYXSD</name>
<sequence>MLRWETLSLGLLLFLQGCALSRPEKAPPEEAAHYKFPIALPTEGQQVLSGPIAAAVSLAMEDFLPLGHTLPSDASPMERCASRRDAYDVTAVPGSADASVVFVSFSPRESTCRDLPGPSRSDTPVVYAVDITRSRILSVQK</sequence>
<organism evidence="1 2">
    <name type="scientific">Myxococcus stipitatus (strain DSM 14675 / JCM 12634 / Mx s8)</name>
    <dbReference type="NCBI Taxonomy" id="1278073"/>
    <lineage>
        <taxon>Bacteria</taxon>
        <taxon>Pseudomonadati</taxon>
        <taxon>Myxococcota</taxon>
        <taxon>Myxococcia</taxon>
        <taxon>Myxococcales</taxon>
        <taxon>Cystobacterineae</taxon>
        <taxon>Myxococcaceae</taxon>
        <taxon>Myxococcus</taxon>
    </lineage>
</organism>
<dbReference type="AlphaFoldDB" id="L7U195"/>